<accession>A0ABM7V3G6</accession>
<evidence type="ECO:0000256" key="1">
    <source>
        <dbReference type="ARBA" id="ARBA00008834"/>
    </source>
</evidence>
<evidence type="ECO:0000259" key="6">
    <source>
        <dbReference type="Pfam" id="PF12708"/>
    </source>
</evidence>
<dbReference type="InterPro" id="IPR006626">
    <property type="entry name" value="PbH1"/>
</dbReference>
<dbReference type="InterPro" id="IPR000743">
    <property type="entry name" value="Glyco_hydro_28"/>
</dbReference>
<dbReference type="InterPro" id="IPR012334">
    <property type="entry name" value="Pectin_lyas_fold"/>
</dbReference>
<dbReference type="InterPro" id="IPR024535">
    <property type="entry name" value="RHGA/B-epi-like_pectate_lyase"/>
</dbReference>
<dbReference type="SMART" id="SM00710">
    <property type="entry name" value="PbH1"/>
    <property type="match status" value="5"/>
</dbReference>
<proteinExistence type="inferred from homology"/>
<dbReference type="Proteomes" id="UP001319867">
    <property type="component" value="Chromosome"/>
</dbReference>
<evidence type="ECO:0000313" key="8">
    <source>
        <dbReference type="Proteomes" id="UP001319867"/>
    </source>
</evidence>
<evidence type="ECO:0000313" key="7">
    <source>
        <dbReference type="EMBL" id="BDB54063.1"/>
    </source>
</evidence>
<comment type="similarity">
    <text evidence="1 4">Belongs to the glycosyl hydrolase 28 family.</text>
</comment>
<dbReference type="PANTHER" id="PTHR31339:SF9">
    <property type="entry name" value="PLASMIN AND FIBRONECTIN-BINDING PROTEIN A"/>
    <property type="match status" value="1"/>
</dbReference>
<evidence type="ECO:0000256" key="4">
    <source>
        <dbReference type="RuleBase" id="RU361169"/>
    </source>
</evidence>
<keyword evidence="5" id="KW-0732">Signal</keyword>
<dbReference type="RefSeq" id="WP_229317819.1">
    <property type="nucleotide sequence ID" value="NZ_AP025184.1"/>
</dbReference>
<name>A0ABM7V3G6_9FLAO</name>
<dbReference type="Gene3D" id="2.160.20.10">
    <property type="entry name" value="Single-stranded right-handed beta-helix, Pectin lyase-like"/>
    <property type="match status" value="1"/>
</dbReference>
<evidence type="ECO:0000256" key="2">
    <source>
        <dbReference type="ARBA" id="ARBA00022801"/>
    </source>
</evidence>
<dbReference type="InterPro" id="IPR011050">
    <property type="entry name" value="Pectin_lyase_fold/virulence"/>
</dbReference>
<dbReference type="SUPFAM" id="SSF51126">
    <property type="entry name" value="Pectin lyase-like"/>
    <property type="match status" value="1"/>
</dbReference>
<evidence type="ECO:0000256" key="5">
    <source>
        <dbReference type="SAM" id="SignalP"/>
    </source>
</evidence>
<gene>
    <name evidence="7" type="ORF">GENT5_03680</name>
</gene>
<keyword evidence="2 4" id="KW-0378">Hydrolase</keyword>
<dbReference type="InterPro" id="IPR051801">
    <property type="entry name" value="GH28_Enzymes"/>
</dbReference>
<dbReference type="Pfam" id="PF12708">
    <property type="entry name" value="Pect-lyase_RHGA_epim"/>
    <property type="match status" value="1"/>
</dbReference>
<feature type="signal peptide" evidence="5">
    <location>
        <begin position="1"/>
        <end position="29"/>
    </location>
</feature>
<feature type="domain" description="Rhamnogalacturonase A/B/Epimerase-like pectate lyase" evidence="6">
    <location>
        <begin position="60"/>
        <end position="113"/>
    </location>
</feature>
<dbReference type="Pfam" id="PF00295">
    <property type="entry name" value="Glyco_hydro_28"/>
    <property type="match status" value="1"/>
</dbReference>
<evidence type="ECO:0000256" key="3">
    <source>
        <dbReference type="ARBA" id="ARBA00023295"/>
    </source>
</evidence>
<feature type="chain" id="PRO_5045114836" evidence="5">
    <location>
        <begin position="30"/>
        <end position="479"/>
    </location>
</feature>
<reference evidence="7 8" key="2">
    <citation type="journal article" date="2022" name="Microorganisms">
        <title>Complete Genome Sequences of Two Flavobacterium ammonificans Strains and a Flavobacterium ammoniigenes Strain of Ammonifying Bacterioplankton Isolated from Surface River Water.</title>
        <authorList>
            <person name="Suda W."/>
            <person name="Ogata Y."/>
            <person name="Shindo C."/>
            <person name="Watanabe K."/>
        </authorList>
    </citation>
    <scope>NUCLEOTIDE SEQUENCE [LARGE SCALE GENOMIC DNA]</scope>
    <source>
        <strain evidence="7 8">GENT5</strain>
    </source>
</reference>
<reference evidence="7 8" key="1">
    <citation type="journal article" date="2022" name="Int. J. Syst. Evol. Microbiol.">
        <title>Flavobacterium ammonificans sp. nov. and Flavobacterium ammoniigenes sp. nov., ammonifying bacteria isolated from surface river water.</title>
        <authorList>
            <person name="Watanabe K."/>
            <person name="Kitamura T."/>
            <person name="Ogata Y."/>
            <person name="Shindo C."/>
            <person name="Suda W."/>
        </authorList>
    </citation>
    <scope>NUCLEOTIDE SEQUENCE [LARGE SCALE GENOMIC DNA]</scope>
    <source>
        <strain evidence="7 8">GENT5</strain>
    </source>
</reference>
<dbReference type="PROSITE" id="PS51257">
    <property type="entry name" value="PROKAR_LIPOPROTEIN"/>
    <property type="match status" value="1"/>
</dbReference>
<dbReference type="PROSITE" id="PS00502">
    <property type="entry name" value="POLYGALACTURONASE"/>
    <property type="match status" value="1"/>
</dbReference>
<dbReference type="PANTHER" id="PTHR31339">
    <property type="entry name" value="PECTIN LYASE-RELATED"/>
    <property type="match status" value="1"/>
</dbReference>
<dbReference type="EMBL" id="AP025184">
    <property type="protein sequence ID" value="BDB54063.1"/>
    <property type="molecule type" value="Genomic_DNA"/>
</dbReference>
<keyword evidence="3 4" id="KW-0326">Glycosidase</keyword>
<organism evidence="7 8">
    <name type="scientific">Flavobacterium ammoniigenes</name>
    <dbReference type="NCBI Taxonomy" id="1751095"/>
    <lineage>
        <taxon>Bacteria</taxon>
        <taxon>Pseudomonadati</taxon>
        <taxon>Bacteroidota</taxon>
        <taxon>Flavobacteriia</taxon>
        <taxon>Flavobacteriales</taxon>
        <taxon>Flavobacteriaceae</taxon>
        <taxon>Flavobacterium</taxon>
    </lineage>
</organism>
<keyword evidence="8" id="KW-1185">Reference proteome</keyword>
<sequence>MRKPFKVIKLSIAHLATYIMLLLACPAMGQSEVNSSSAWAKLPSILATIKEPVFKNKTYNILDFGAKPGGIIDNSKVFEKAIQKCTKNGGGIVLVPSGKYCTGPIHLDNNVNLHLVEGAEILFNTDPSVYPIVHTSFEGTELMNYSPLIYAYNKHNVAVTGKGTLNGQGSNEQWWSWCGKNTYGWKKGMPDQKEDVNKLMDLADKGVPVAERVFGKGHFLRPNCIEFFECTQVLLQGVQIVNAPFWVIHPIKSSNVIVDGVTIKSHGPNNDGCDPEYSKNVWIKNTIFDTGDDCIAIKSGRDNDGRRVAIKSENIIVQDCKMYDGHGGVTIGSEISAGVSNVYVENCVMDSPELDRAIRIKSNSRRGGLVENVFVRNIKVGQVKESVLGIDLHYGVHGNQTGTFMPQVQNIFIENSMVKNGGLYGILAKGHAGYPIKNIRFKEVTIEKVETDYSIENVENLKFINTYINGSLMESPKNQ</sequence>
<dbReference type="GO" id="GO:0016787">
    <property type="term" value="F:hydrolase activity"/>
    <property type="evidence" value="ECO:0007669"/>
    <property type="project" value="UniProtKB-KW"/>
</dbReference>
<protein>
    <submittedName>
        <fullName evidence="7">Glycoside hydrolase</fullName>
    </submittedName>
</protein>